<gene>
    <name evidence="1" type="ORF">NQ176_g3818</name>
</gene>
<organism evidence="1 2">
    <name type="scientific">Zarea fungicola</name>
    <dbReference type="NCBI Taxonomy" id="93591"/>
    <lineage>
        <taxon>Eukaryota</taxon>
        <taxon>Fungi</taxon>
        <taxon>Dikarya</taxon>
        <taxon>Ascomycota</taxon>
        <taxon>Pezizomycotina</taxon>
        <taxon>Sordariomycetes</taxon>
        <taxon>Hypocreomycetidae</taxon>
        <taxon>Hypocreales</taxon>
        <taxon>Cordycipitaceae</taxon>
        <taxon>Zarea</taxon>
    </lineage>
</organism>
<reference evidence="1" key="1">
    <citation type="submission" date="2022-08" db="EMBL/GenBank/DDBJ databases">
        <title>Genome Sequence of Lecanicillium fungicola.</title>
        <authorList>
            <person name="Buettner E."/>
        </authorList>
    </citation>
    <scope>NUCLEOTIDE SEQUENCE</scope>
    <source>
        <strain evidence="1">Babe33</strain>
    </source>
</reference>
<proteinExistence type="predicted"/>
<dbReference type="Proteomes" id="UP001143910">
    <property type="component" value="Unassembled WGS sequence"/>
</dbReference>
<accession>A0ACC1NHR0</accession>
<dbReference type="EMBL" id="JANJQO010000375">
    <property type="protein sequence ID" value="KAJ2978437.1"/>
    <property type="molecule type" value="Genomic_DNA"/>
</dbReference>
<evidence type="ECO:0000313" key="1">
    <source>
        <dbReference type="EMBL" id="KAJ2978437.1"/>
    </source>
</evidence>
<protein>
    <submittedName>
        <fullName evidence="1">Uncharacterized protein</fullName>
    </submittedName>
</protein>
<sequence>MDEIAKEYDVVVLGTGMYPPPSPPTTFNIGSYSLPPTLVGVVQASPPLCPSSHNPRKLVAAQREQAPTVLSVKGKKVLHIDKNDHYGGEAASVNLETLFKKYGNVAGEPWKKYGRVNDWNIDLVPKLLMSSGELTNILVSTDVTRYLEFKQVAGSYVQQGSSAKANVAKVPSDAGEALKSPLMGIFEKRRMKSFIEWVGTFDLNDPATHKGKMAAATTSPVNLPLTHPCFLGLNMNTCAMNEVYDKFGLEAGTKDFIGHAMALYLTDDYLTAKGEAPAAIERIRLYGNSVARYGKSPYIYPLYGLGELPQGFARLSAIYGGTYMLNTNVDEFITEGGKTVGIKATMTGVEEMKFETRAKMILGDPSYFPGKTKVAGHVLRAICILKHPLAGTSDSDSCQLIIPQSQVGRKNDIYVACVSSAHSVCPKGYWVAIVSTIAETAANHHLELQPGLDRLGAIEEQFMGAPIPIYEPIEDGTKDNVFISKSYDATSHFETTTDDVKDIYRRATGEELKVEGLREGITVASDE</sequence>
<keyword evidence="2" id="KW-1185">Reference proteome</keyword>
<comment type="caution">
    <text evidence="1">The sequence shown here is derived from an EMBL/GenBank/DDBJ whole genome shotgun (WGS) entry which is preliminary data.</text>
</comment>
<evidence type="ECO:0000313" key="2">
    <source>
        <dbReference type="Proteomes" id="UP001143910"/>
    </source>
</evidence>
<name>A0ACC1NHR0_9HYPO</name>